<sequence>MDSRTTLPEVLGGTRLTVNLDRRRSASNVDAADTASADGRAAPGTNAAEAGAGQARLAGRVLSWDGAAPADASPRSNTGSEKGSRGKRRGRNGRSAASDKGSEAATAVSGKDVDWSSPALSAPVWVVSSWADEGYADRPSGRADATVTLRALVSHADGSISIVTPESLVARLARPLPAADAEAHLLPRSMWPAEPEEGPEAAGHRVPARARASSAESASSVVSPEAAATARGQAATDGPVMGMWPASDETSSFISTGGSGSVRLWQASLSHPAGPVQEADSSRDAAAPVSAPALRGAASGRDLAEGDAPVSVVVTSVSGHSGRVTCASLNRYRAITGDTCGCIRVWGVGRSAGGLSRALYVDPPAAVTSLDASATGDVIAAGTADGRVLLATFPAPQAPAHRRPASLSDRQPAEPAAAARLLPRAALTPTQQVEADMLALAIEASLLEQ</sequence>
<dbReference type="AlphaFoldDB" id="A0A5A8E409"/>
<dbReference type="InterPro" id="IPR015943">
    <property type="entry name" value="WD40/YVTN_repeat-like_dom_sf"/>
</dbReference>
<evidence type="ECO:0000313" key="3">
    <source>
        <dbReference type="Proteomes" id="UP000322899"/>
    </source>
</evidence>
<dbReference type="SUPFAM" id="SSF50978">
    <property type="entry name" value="WD40 repeat-like"/>
    <property type="match status" value="1"/>
</dbReference>
<gene>
    <name evidence="2" type="ORF">FNF27_06516</name>
</gene>
<protein>
    <submittedName>
        <fullName evidence="2">Uncharacterized protein</fullName>
    </submittedName>
</protein>
<dbReference type="SMART" id="SM00320">
    <property type="entry name" value="WD40"/>
    <property type="match status" value="3"/>
</dbReference>
<dbReference type="InterPro" id="IPR001680">
    <property type="entry name" value="WD40_rpt"/>
</dbReference>
<reference evidence="2 3" key="1">
    <citation type="submission" date="2019-07" db="EMBL/GenBank/DDBJ databases">
        <title>Genomes of Cafeteria roenbergensis.</title>
        <authorList>
            <person name="Fischer M.G."/>
            <person name="Hackl T."/>
            <person name="Roman M."/>
        </authorList>
    </citation>
    <scope>NUCLEOTIDE SEQUENCE [LARGE SCALE GENOMIC DNA]</scope>
    <source>
        <strain evidence="2 3">E4-10P</strain>
    </source>
</reference>
<organism evidence="2 3">
    <name type="scientific">Cafeteria roenbergensis</name>
    <name type="common">Marine flagellate</name>
    <dbReference type="NCBI Taxonomy" id="33653"/>
    <lineage>
        <taxon>Eukaryota</taxon>
        <taxon>Sar</taxon>
        <taxon>Stramenopiles</taxon>
        <taxon>Bigyra</taxon>
        <taxon>Opalozoa</taxon>
        <taxon>Bicosoecida</taxon>
        <taxon>Cafeteriaceae</taxon>
        <taxon>Cafeteria</taxon>
    </lineage>
</organism>
<evidence type="ECO:0000256" key="1">
    <source>
        <dbReference type="SAM" id="MobiDB-lite"/>
    </source>
</evidence>
<dbReference type="InterPro" id="IPR036322">
    <property type="entry name" value="WD40_repeat_dom_sf"/>
</dbReference>
<dbReference type="Gene3D" id="2.130.10.10">
    <property type="entry name" value="YVTN repeat-like/Quinoprotein amine dehydrogenase"/>
    <property type="match status" value="1"/>
</dbReference>
<feature type="compositionally biased region" description="Low complexity" evidence="1">
    <location>
        <begin position="30"/>
        <end position="54"/>
    </location>
</feature>
<feature type="region of interest" description="Disordered" evidence="1">
    <location>
        <begin position="66"/>
        <end position="113"/>
    </location>
</feature>
<dbReference type="Proteomes" id="UP000322899">
    <property type="component" value="Unassembled WGS sequence"/>
</dbReference>
<name>A0A5A8E409_CAFRO</name>
<accession>A0A5A8E409</accession>
<feature type="region of interest" description="Disordered" evidence="1">
    <location>
        <begin position="22"/>
        <end position="54"/>
    </location>
</feature>
<feature type="region of interest" description="Disordered" evidence="1">
    <location>
        <begin position="191"/>
        <end position="239"/>
    </location>
</feature>
<feature type="compositionally biased region" description="Low complexity" evidence="1">
    <location>
        <begin position="209"/>
        <end position="235"/>
    </location>
</feature>
<dbReference type="EMBL" id="VLTO01000058">
    <property type="protein sequence ID" value="KAA0170820.1"/>
    <property type="molecule type" value="Genomic_DNA"/>
</dbReference>
<proteinExistence type="predicted"/>
<comment type="caution">
    <text evidence="2">The sequence shown here is derived from an EMBL/GenBank/DDBJ whole genome shotgun (WGS) entry which is preliminary data.</text>
</comment>
<evidence type="ECO:0000313" key="2">
    <source>
        <dbReference type="EMBL" id="KAA0170820.1"/>
    </source>
</evidence>